<comment type="similarity">
    <text evidence="2">Belongs to the diacylglycerol/lipid kinase family.</text>
</comment>
<evidence type="ECO:0000256" key="6">
    <source>
        <dbReference type="ARBA" id="ARBA00022840"/>
    </source>
</evidence>
<keyword evidence="6" id="KW-0067">ATP-binding</keyword>
<dbReference type="RefSeq" id="WP_120953112.1">
    <property type="nucleotide sequence ID" value="NZ_RBIR01000003.1"/>
</dbReference>
<dbReference type="GO" id="GO:0005524">
    <property type="term" value="F:ATP binding"/>
    <property type="evidence" value="ECO:0007669"/>
    <property type="project" value="UniProtKB-KW"/>
</dbReference>
<dbReference type="OrthoDB" id="3171056at2"/>
<proteinExistence type="inferred from homology"/>
<evidence type="ECO:0000313" key="11">
    <source>
        <dbReference type="Proteomes" id="UP000276055"/>
    </source>
</evidence>
<evidence type="ECO:0000256" key="7">
    <source>
        <dbReference type="ARBA" id="ARBA00023209"/>
    </source>
</evidence>
<evidence type="ECO:0000256" key="8">
    <source>
        <dbReference type="ARBA" id="ARBA00023264"/>
    </source>
</evidence>
<reference evidence="10 11" key="1">
    <citation type="submission" date="2018-10" db="EMBL/GenBank/DDBJ databases">
        <title>Genomic Encyclopedia of Type Strains, Phase IV (KMG-IV): sequencing the most valuable type-strain genomes for metagenomic binning, comparative biology and taxonomic classification.</title>
        <authorList>
            <person name="Goeker M."/>
        </authorList>
    </citation>
    <scope>NUCLEOTIDE SEQUENCE [LARGE SCALE GENOMIC DNA]</scope>
    <source>
        <strain evidence="10 11">DSM 25586</strain>
    </source>
</reference>
<dbReference type="InterPro" id="IPR050187">
    <property type="entry name" value="Lipid_Phosphate_FormReg"/>
</dbReference>
<dbReference type="InterPro" id="IPR017438">
    <property type="entry name" value="ATP-NAD_kinase_N"/>
</dbReference>
<dbReference type="PROSITE" id="PS50146">
    <property type="entry name" value="DAGK"/>
    <property type="match status" value="1"/>
</dbReference>
<evidence type="ECO:0000256" key="5">
    <source>
        <dbReference type="ARBA" id="ARBA00022777"/>
    </source>
</evidence>
<feature type="domain" description="DAGKc" evidence="9">
    <location>
        <begin position="18"/>
        <end position="148"/>
    </location>
</feature>
<evidence type="ECO:0000313" key="10">
    <source>
        <dbReference type="EMBL" id="RKR20206.1"/>
    </source>
</evidence>
<evidence type="ECO:0000256" key="2">
    <source>
        <dbReference type="ARBA" id="ARBA00005983"/>
    </source>
</evidence>
<keyword evidence="7" id="KW-0594">Phospholipid biosynthesis</keyword>
<dbReference type="PANTHER" id="PTHR12358">
    <property type="entry name" value="SPHINGOSINE KINASE"/>
    <property type="match status" value="1"/>
</dbReference>
<dbReference type="Pfam" id="PF19279">
    <property type="entry name" value="YegS_C"/>
    <property type="match status" value="1"/>
</dbReference>
<keyword evidence="7" id="KW-0444">Lipid biosynthesis</keyword>
<dbReference type="EMBL" id="RBIR01000003">
    <property type="protein sequence ID" value="RKR20206.1"/>
    <property type="molecule type" value="Genomic_DNA"/>
</dbReference>
<dbReference type="InterPro" id="IPR001206">
    <property type="entry name" value="Diacylglycerol_kinase_cat_dom"/>
</dbReference>
<keyword evidence="4" id="KW-0547">Nucleotide-binding</keyword>
<dbReference type="Gene3D" id="2.60.200.40">
    <property type="match status" value="1"/>
</dbReference>
<evidence type="ECO:0000259" key="9">
    <source>
        <dbReference type="PROSITE" id="PS50146"/>
    </source>
</evidence>
<evidence type="ECO:0000256" key="4">
    <source>
        <dbReference type="ARBA" id="ARBA00022741"/>
    </source>
</evidence>
<keyword evidence="7" id="KW-0443">Lipid metabolism</keyword>
<dbReference type="InterPro" id="IPR045540">
    <property type="entry name" value="YegS/DAGK_C"/>
</dbReference>
<dbReference type="GO" id="GO:0016301">
    <property type="term" value="F:kinase activity"/>
    <property type="evidence" value="ECO:0007669"/>
    <property type="project" value="UniProtKB-KW"/>
</dbReference>
<gene>
    <name evidence="10" type="ORF">C8D78_2021</name>
</gene>
<evidence type="ECO:0000256" key="3">
    <source>
        <dbReference type="ARBA" id="ARBA00022679"/>
    </source>
</evidence>
<organism evidence="10 11">
    <name type="scientific">Arthrobacter oryzae</name>
    <dbReference type="NCBI Taxonomy" id="409290"/>
    <lineage>
        <taxon>Bacteria</taxon>
        <taxon>Bacillati</taxon>
        <taxon>Actinomycetota</taxon>
        <taxon>Actinomycetes</taxon>
        <taxon>Micrococcales</taxon>
        <taxon>Micrococcaceae</taxon>
        <taxon>Arthrobacter</taxon>
    </lineage>
</organism>
<dbReference type="Pfam" id="PF00781">
    <property type="entry name" value="DAGK_cat"/>
    <property type="match status" value="1"/>
</dbReference>
<comment type="caution">
    <text evidence="10">The sequence shown here is derived from an EMBL/GenBank/DDBJ whole genome shotgun (WGS) entry which is preliminary data.</text>
</comment>
<sequence>MTENKTATSDTLETVDTTASRRAAVVINPMKSPGESFRASFFRLCETQGWAEPLWLETTKEDTGIGQAREALAAGVDVVIAAGGDGTVRCVAEVLAGTGTPLGLVPLGTGNLLARNLGVDITDPVAASYDALSGADAKVDVVRATLDHAEEEHIFLVMAGLGYDAAIMANTVDELKDRVGWLAYVEAGIRHLPGKPIRAKISMDGEHPVRRRIRSVMVGNCGKIMGGVEIFPDAKVDDGILDVVILAPVGRLGWLSVLAGVFGRNNPKNASVEYFAGKSAEIELAHEQEFQLDGDPLGKAKHLKVSVDHDALTVRMTAI</sequence>
<dbReference type="Proteomes" id="UP000276055">
    <property type="component" value="Unassembled WGS sequence"/>
</dbReference>
<dbReference type="InterPro" id="IPR016064">
    <property type="entry name" value="NAD/diacylglycerol_kinase_sf"/>
</dbReference>
<protein>
    <submittedName>
        <fullName evidence="10">Diacylglycerol kinase family enzyme</fullName>
    </submittedName>
</protein>
<evidence type="ECO:0000256" key="1">
    <source>
        <dbReference type="ARBA" id="ARBA00001946"/>
    </source>
</evidence>
<accession>A0A495EV20</accession>
<comment type="cofactor">
    <cofactor evidence="1">
        <name>Mg(2+)</name>
        <dbReference type="ChEBI" id="CHEBI:18420"/>
    </cofactor>
</comment>
<keyword evidence="8" id="KW-1208">Phospholipid metabolism</keyword>
<dbReference type="AlphaFoldDB" id="A0A495EV20"/>
<dbReference type="Gene3D" id="3.40.50.10330">
    <property type="entry name" value="Probable inorganic polyphosphate/atp-NAD kinase, domain 1"/>
    <property type="match status" value="1"/>
</dbReference>
<keyword evidence="5 10" id="KW-0418">Kinase</keyword>
<dbReference type="SUPFAM" id="SSF111331">
    <property type="entry name" value="NAD kinase/diacylglycerol kinase-like"/>
    <property type="match status" value="1"/>
</dbReference>
<keyword evidence="3" id="KW-0808">Transferase</keyword>
<name>A0A495EV20_9MICC</name>
<dbReference type="PANTHER" id="PTHR12358:SF54">
    <property type="entry name" value="SPHINGOSINE KINASE RELATED PROTEIN"/>
    <property type="match status" value="1"/>
</dbReference>
<dbReference type="GO" id="GO:0008654">
    <property type="term" value="P:phospholipid biosynthetic process"/>
    <property type="evidence" value="ECO:0007669"/>
    <property type="project" value="UniProtKB-KW"/>
</dbReference>